<evidence type="ECO:0000256" key="2">
    <source>
        <dbReference type="SAM" id="SignalP"/>
    </source>
</evidence>
<feature type="region of interest" description="Disordered" evidence="1">
    <location>
        <begin position="47"/>
        <end position="75"/>
    </location>
</feature>
<keyword evidence="3" id="KW-0614">Plasmid</keyword>
<keyword evidence="2" id="KW-0732">Signal</keyword>
<accession>A0A975PB55</accession>
<name>A0A975PB55_9RHOB</name>
<dbReference type="RefSeq" id="WP_215507653.1">
    <property type="nucleotide sequence ID" value="NZ_CP076365.1"/>
</dbReference>
<dbReference type="KEGG" id="gfu:KM031_21560"/>
<dbReference type="Proteomes" id="UP000679352">
    <property type="component" value="Plasmid p4"/>
</dbReference>
<evidence type="ECO:0000313" key="4">
    <source>
        <dbReference type="Proteomes" id="UP000679352"/>
    </source>
</evidence>
<evidence type="ECO:0000313" key="3">
    <source>
        <dbReference type="EMBL" id="QWK93014.1"/>
    </source>
</evidence>
<reference evidence="3" key="1">
    <citation type="submission" date="2021-06" db="EMBL/GenBank/DDBJ databases">
        <authorList>
            <person name="Lee C.-S."/>
            <person name="Jin L."/>
        </authorList>
    </citation>
    <scope>NUCLEOTIDE SEQUENCE</scope>
    <source>
        <strain evidence="3">Con5</strain>
        <plasmid evidence="3">p4</plasmid>
    </source>
</reference>
<protein>
    <submittedName>
        <fullName evidence="3">Conjugal transfer protein TraF</fullName>
    </submittedName>
</protein>
<feature type="signal peptide" evidence="2">
    <location>
        <begin position="1"/>
        <end position="23"/>
    </location>
</feature>
<geneLocation type="plasmid" evidence="3 4">
    <name>p4</name>
</geneLocation>
<organism evidence="3 4">
    <name type="scientific">Gemmobacter fulvus</name>
    <dbReference type="NCBI Taxonomy" id="2840474"/>
    <lineage>
        <taxon>Bacteria</taxon>
        <taxon>Pseudomonadati</taxon>
        <taxon>Pseudomonadota</taxon>
        <taxon>Alphaproteobacteria</taxon>
        <taxon>Rhodobacterales</taxon>
        <taxon>Paracoccaceae</taxon>
        <taxon>Gemmobacter</taxon>
    </lineage>
</organism>
<dbReference type="EMBL" id="CP076365">
    <property type="protein sequence ID" value="QWK93014.1"/>
    <property type="molecule type" value="Genomic_DNA"/>
</dbReference>
<feature type="chain" id="PRO_5037999933" evidence="2">
    <location>
        <begin position="24"/>
        <end position="283"/>
    </location>
</feature>
<dbReference type="Pfam" id="PF13728">
    <property type="entry name" value="TraF"/>
    <property type="match status" value="1"/>
</dbReference>
<keyword evidence="4" id="KW-1185">Reference proteome</keyword>
<dbReference type="InterPro" id="IPR039555">
    <property type="entry name" value="TraF/TrbB"/>
</dbReference>
<sequence length="283" mass="30891">MAERRLALLLLAMLSLQAHPVHADGRGFGFCSDAYQKGWNYYCDPRKQKKPPVPSAPAPAAEAAPEAPSPSEPQYPATAAIDAARKDLDELKNRAILEPSPQNLEAYMFAQKAMVEQAGRFADVWQRVLFKTPALDANRDYPLSQVGGQVYQDQQRVAWERSLQLASANLGFMVVVTDEKSCGLCASQLEIIKTMETSYGIVPLVISKDGSWHPLYPKASIDTGQLKKLGLDGHPTPFIALVEPNSGTVEPLGSGLLTEDVILERVFVVTQVPVGDRYKGSTP</sequence>
<evidence type="ECO:0000256" key="1">
    <source>
        <dbReference type="SAM" id="MobiDB-lite"/>
    </source>
</evidence>
<proteinExistence type="predicted"/>
<gene>
    <name evidence="3" type="ORF">KM031_21560</name>
</gene>
<dbReference type="AlphaFoldDB" id="A0A975PB55"/>